<dbReference type="PROSITE" id="PS01182">
    <property type="entry name" value="GLYCOSYL_HYDROL_F35"/>
    <property type="match status" value="1"/>
</dbReference>
<name>A0A9P0FEY1_BRAAE</name>
<dbReference type="InterPro" id="IPR026283">
    <property type="entry name" value="B-gal_1-like"/>
</dbReference>
<keyword evidence="12" id="KW-1185">Reference proteome</keyword>
<dbReference type="OrthoDB" id="1657402at2759"/>
<feature type="domain" description="Beta-galactosidase 1-like first all-beta" evidence="9">
    <location>
        <begin position="438"/>
        <end position="558"/>
    </location>
</feature>
<dbReference type="PANTHER" id="PTHR23421">
    <property type="entry name" value="BETA-GALACTOSIDASE RELATED"/>
    <property type="match status" value="1"/>
</dbReference>
<protein>
    <recommendedName>
        <fullName evidence="5">Beta-galactosidase</fullName>
        <ecNumber evidence="5">3.2.1.23</ecNumber>
    </recommendedName>
</protein>
<gene>
    <name evidence="11" type="ORF">MELIAE_LOCUS5332</name>
</gene>
<evidence type="ECO:0000256" key="6">
    <source>
        <dbReference type="RuleBase" id="RU003679"/>
    </source>
</evidence>
<reference evidence="11" key="1">
    <citation type="submission" date="2021-12" db="EMBL/GenBank/DDBJ databases">
        <authorList>
            <person name="King R."/>
        </authorList>
    </citation>
    <scope>NUCLEOTIDE SEQUENCE</scope>
</reference>
<evidence type="ECO:0000256" key="5">
    <source>
        <dbReference type="RuleBase" id="RU000675"/>
    </source>
</evidence>
<comment type="similarity">
    <text evidence="1 6">Belongs to the glycosyl hydrolase 35 family.</text>
</comment>
<dbReference type="InterPro" id="IPR017853">
    <property type="entry name" value="GH"/>
</dbReference>
<dbReference type="InterPro" id="IPR001944">
    <property type="entry name" value="Glycoside_Hdrlase_35"/>
</dbReference>
<dbReference type="GO" id="GO:0005975">
    <property type="term" value="P:carbohydrate metabolic process"/>
    <property type="evidence" value="ECO:0007669"/>
    <property type="project" value="InterPro"/>
</dbReference>
<feature type="active site" description="Nucleophile" evidence="4">
    <location>
        <position position="281"/>
    </location>
</feature>
<dbReference type="GO" id="GO:0004565">
    <property type="term" value="F:beta-galactosidase activity"/>
    <property type="evidence" value="ECO:0007669"/>
    <property type="project" value="UniProtKB-EC"/>
</dbReference>
<dbReference type="Pfam" id="PF01301">
    <property type="entry name" value="Glyco_hydro_35"/>
    <property type="match status" value="1"/>
</dbReference>
<feature type="signal peptide" evidence="7">
    <location>
        <begin position="1"/>
        <end position="25"/>
    </location>
</feature>
<dbReference type="EC" id="3.2.1.23" evidence="5"/>
<evidence type="ECO:0000259" key="10">
    <source>
        <dbReference type="Pfam" id="PF21467"/>
    </source>
</evidence>
<dbReference type="InterPro" id="IPR008979">
    <property type="entry name" value="Galactose-bd-like_sf"/>
</dbReference>
<dbReference type="InterPro" id="IPR019801">
    <property type="entry name" value="Glyco_hydro_35_CS"/>
</dbReference>
<dbReference type="InterPro" id="IPR031330">
    <property type="entry name" value="Gly_Hdrlase_35_cat"/>
</dbReference>
<dbReference type="FunFam" id="2.60.120.260:FF:000049">
    <property type="entry name" value="Beta-galactosidase"/>
    <property type="match status" value="1"/>
</dbReference>
<dbReference type="EMBL" id="OV121134">
    <property type="protein sequence ID" value="CAH0553299.1"/>
    <property type="molecule type" value="Genomic_DNA"/>
</dbReference>
<organism evidence="11 12">
    <name type="scientific">Brassicogethes aeneus</name>
    <name type="common">Rape pollen beetle</name>
    <name type="synonym">Meligethes aeneus</name>
    <dbReference type="NCBI Taxonomy" id="1431903"/>
    <lineage>
        <taxon>Eukaryota</taxon>
        <taxon>Metazoa</taxon>
        <taxon>Ecdysozoa</taxon>
        <taxon>Arthropoda</taxon>
        <taxon>Hexapoda</taxon>
        <taxon>Insecta</taxon>
        <taxon>Pterygota</taxon>
        <taxon>Neoptera</taxon>
        <taxon>Endopterygota</taxon>
        <taxon>Coleoptera</taxon>
        <taxon>Polyphaga</taxon>
        <taxon>Cucujiformia</taxon>
        <taxon>Nitidulidae</taxon>
        <taxon>Meligethinae</taxon>
        <taxon>Brassicogethes</taxon>
    </lineage>
</organism>
<dbReference type="Pfam" id="PF21467">
    <property type="entry name" value="BetaGal_gal-bd"/>
    <property type="match status" value="1"/>
</dbReference>
<evidence type="ECO:0000313" key="12">
    <source>
        <dbReference type="Proteomes" id="UP001154078"/>
    </source>
</evidence>
<dbReference type="Proteomes" id="UP001154078">
    <property type="component" value="Chromosome 3"/>
</dbReference>
<dbReference type="Gene3D" id="2.60.120.260">
    <property type="entry name" value="Galactose-binding domain-like"/>
    <property type="match status" value="2"/>
</dbReference>
<dbReference type="Gene3D" id="3.20.20.80">
    <property type="entry name" value="Glycosidases"/>
    <property type="match status" value="1"/>
</dbReference>
<proteinExistence type="inferred from homology"/>
<dbReference type="AlphaFoldDB" id="A0A9P0FEY1"/>
<accession>A0A9P0FEY1</accession>
<keyword evidence="2 5" id="KW-0378">Hydrolase</keyword>
<feature type="active site" description="Proton donor" evidence="4">
    <location>
        <position position="202"/>
    </location>
</feature>
<dbReference type="Pfam" id="PF21317">
    <property type="entry name" value="BetaGal_ABD_1"/>
    <property type="match status" value="1"/>
</dbReference>
<dbReference type="PIRSF" id="PIRSF006336">
    <property type="entry name" value="B-gal"/>
    <property type="match status" value="1"/>
</dbReference>
<evidence type="ECO:0000256" key="2">
    <source>
        <dbReference type="ARBA" id="ARBA00022801"/>
    </source>
</evidence>
<comment type="catalytic activity">
    <reaction evidence="5">
        <text>Hydrolysis of terminal non-reducing beta-D-galactose residues in beta-D-galactosides.</text>
        <dbReference type="EC" id="3.2.1.23"/>
    </reaction>
</comment>
<dbReference type="FunFam" id="3.20.20.80:FF:000036">
    <property type="entry name" value="Beta-galactosidase"/>
    <property type="match status" value="1"/>
</dbReference>
<dbReference type="SUPFAM" id="SSF51445">
    <property type="entry name" value="(Trans)glycosidases"/>
    <property type="match status" value="1"/>
</dbReference>
<dbReference type="InterPro" id="IPR048912">
    <property type="entry name" value="BetaGal1-like_ABD1"/>
</dbReference>
<sequence>MRLVCQLFARPALLLLCCLLPANMALTHYEYYTDGGIQSGLSDDQPNFTLNGKNISLYSGAIHFFRVHPQYWRDRLRKLRAAGLNTVETYVPWNLHQPEVGLFDFGDGGTEFEEFLDIVRFIQMAKEEDLFVIVRPGPYICAEWEFGGLPSWLLRYPDMKIRTSDVQFVKLVENYYVKLLALLAPLQFTKGGPIIAFQIENEYGNTDNKVDPVDTKYLETIKNIMITNGINELFFTSDTPSNGFTGTIPGVLATANFQDGAKNELTLLKNFQPNKPLMVMEYWSGWFDHWTNQHQTRTVTSFTNALEEIIKLNSSFNLYMFHGGTNWGLLNGANIGKGIDNAGYSPDTTSYDYDAPLSENGDYTEKYHKLKELVSKHSNIKFQQPEEPALVKRVAYPSINVIPHQLSLGDLIAQNDVSPIESPKLMSMENLNINNNSGQSYGYIVYRKTNVTIASNSTLKIEGRICDSIMVLINGELVSPILEESSDLNNFGYWNLKDSTLNLGANEYKSITLDLVVENWGRNNYGLLDQFNQKKGLWQGDVLINNEVLTNFQIIPLQFKKEWVQKLTNWKDAKLKVGPTLYKATLNIDEVKDTYIDTRNWKKGIIIVNGFKLARYARVGPQQCAYLPAPILKKGDNEILIFEHFTPGKVINFATDPVFETL</sequence>
<dbReference type="InterPro" id="IPR048913">
    <property type="entry name" value="BetaGal_gal-bd"/>
</dbReference>
<dbReference type="PRINTS" id="PR00742">
    <property type="entry name" value="GLHYDRLASE35"/>
</dbReference>
<feature type="chain" id="PRO_5040431980" description="Beta-galactosidase" evidence="7">
    <location>
        <begin position="26"/>
        <end position="662"/>
    </location>
</feature>
<dbReference type="SUPFAM" id="SSF49785">
    <property type="entry name" value="Galactose-binding domain-like"/>
    <property type="match status" value="1"/>
</dbReference>
<evidence type="ECO:0000313" key="11">
    <source>
        <dbReference type="EMBL" id="CAH0553299.1"/>
    </source>
</evidence>
<keyword evidence="7" id="KW-0732">Signal</keyword>
<feature type="domain" description="Glycoside hydrolase 35 catalytic" evidence="8">
    <location>
        <begin position="48"/>
        <end position="376"/>
    </location>
</feature>
<evidence type="ECO:0000256" key="7">
    <source>
        <dbReference type="SAM" id="SignalP"/>
    </source>
</evidence>
<evidence type="ECO:0000259" key="9">
    <source>
        <dbReference type="Pfam" id="PF21317"/>
    </source>
</evidence>
<evidence type="ECO:0000256" key="1">
    <source>
        <dbReference type="ARBA" id="ARBA00009809"/>
    </source>
</evidence>
<feature type="domain" description="Beta-galactosidase galactose-binding" evidence="10">
    <location>
        <begin position="579"/>
        <end position="637"/>
    </location>
</feature>
<evidence type="ECO:0000256" key="4">
    <source>
        <dbReference type="PIRSR" id="PIRSR006336-1"/>
    </source>
</evidence>
<evidence type="ECO:0000259" key="8">
    <source>
        <dbReference type="Pfam" id="PF01301"/>
    </source>
</evidence>
<keyword evidence="3 5" id="KW-0326">Glycosidase</keyword>
<evidence type="ECO:0000256" key="3">
    <source>
        <dbReference type="ARBA" id="ARBA00023295"/>
    </source>
</evidence>